<dbReference type="AlphaFoldDB" id="A0A699ZR33"/>
<feature type="non-terminal residue" evidence="2">
    <location>
        <position position="134"/>
    </location>
</feature>
<dbReference type="Proteomes" id="UP000485058">
    <property type="component" value="Unassembled WGS sequence"/>
</dbReference>
<gene>
    <name evidence="2" type="ORF">HaLaN_22174</name>
</gene>
<evidence type="ECO:0000256" key="1">
    <source>
        <dbReference type="SAM" id="MobiDB-lite"/>
    </source>
</evidence>
<organism evidence="2 3">
    <name type="scientific">Haematococcus lacustris</name>
    <name type="common">Green alga</name>
    <name type="synonym">Haematococcus pluvialis</name>
    <dbReference type="NCBI Taxonomy" id="44745"/>
    <lineage>
        <taxon>Eukaryota</taxon>
        <taxon>Viridiplantae</taxon>
        <taxon>Chlorophyta</taxon>
        <taxon>core chlorophytes</taxon>
        <taxon>Chlorophyceae</taxon>
        <taxon>CS clade</taxon>
        <taxon>Chlamydomonadales</taxon>
        <taxon>Haematococcaceae</taxon>
        <taxon>Haematococcus</taxon>
    </lineage>
</organism>
<evidence type="ECO:0000313" key="3">
    <source>
        <dbReference type="Proteomes" id="UP000485058"/>
    </source>
</evidence>
<protein>
    <submittedName>
        <fullName evidence="2">Uncharacterized protein</fullName>
    </submittedName>
</protein>
<keyword evidence="3" id="KW-1185">Reference proteome</keyword>
<accession>A0A699ZR33</accession>
<dbReference type="EMBL" id="BLLF01002523">
    <property type="protein sequence ID" value="GFH24385.1"/>
    <property type="molecule type" value="Genomic_DNA"/>
</dbReference>
<sequence>MAPLAAVGAGTGFKRATSMLFNVLADEEDTGKAQQALQAVARKVQGPAAAAGQGQLRQSPHVPPASATQGPGGPSVDADAAAMAADRACLAEQLQGFTPEVILRELLGSLFVDPSQLAYEGLLGEGAFATVHKA</sequence>
<name>A0A699ZR33_HAELA</name>
<reference evidence="2 3" key="1">
    <citation type="submission" date="2020-02" db="EMBL/GenBank/DDBJ databases">
        <title>Draft genome sequence of Haematococcus lacustris strain NIES-144.</title>
        <authorList>
            <person name="Morimoto D."/>
            <person name="Nakagawa S."/>
            <person name="Yoshida T."/>
            <person name="Sawayama S."/>
        </authorList>
    </citation>
    <scope>NUCLEOTIDE SEQUENCE [LARGE SCALE GENOMIC DNA]</scope>
    <source>
        <strain evidence="2 3">NIES-144</strain>
    </source>
</reference>
<proteinExistence type="predicted"/>
<feature type="region of interest" description="Disordered" evidence="1">
    <location>
        <begin position="48"/>
        <end position="78"/>
    </location>
</feature>
<evidence type="ECO:0000313" key="2">
    <source>
        <dbReference type="EMBL" id="GFH24385.1"/>
    </source>
</evidence>
<comment type="caution">
    <text evidence="2">The sequence shown here is derived from an EMBL/GenBank/DDBJ whole genome shotgun (WGS) entry which is preliminary data.</text>
</comment>